<evidence type="ECO:0000256" key="5">
    <source>
        <dbReference type="ARBA" id="ARBA00022801"/>
    </source>
</evidence>
<evidence type="ECO:0000256" key="2">
    <source>
        <dbReference type="ARBA" id="ARBA00022695"/>
    </source>
</evidence>
<evidence type="ECO:0000313" key="8">
    <source>
        <dbReference type="EMBL" id="CAG8816169.1"/>
    </source>
</evidence>
<gene>
    <name evidence="8" type="ORF">RFULGI_LOCUS19241</name>
</gene>
<keyword evidence="4" id="KW-0255">Endonuclease</keyword>
<keyword evidence="3" id="KW-0540">Nuclease</keyword>
<protein>
    <submittedName>
        <fullName evidence="8">3213_t:CDS:1</fullName>
    </submittedName>
</protein>
<dbReference type="EMBL" id="CAJVPZ010092422">
    <property type="protein sequence ID" value="CAG8816169.1"/>
    <property type="molecule type" value="Genomic_DNA"/>
</dbReference>
<comment type="caution">
    <text evidence="8">The sequence shown here is derived from an EMBL/GenBank/DDBJ whole genome shotgun (WGS) entry which is preliminary data.</text>
</comment>
<organism evidence="8 9">
    <name type="scientific">Racocetra fulgida</name>
    <dbReference type="NCBI Taxonomy" id="60492"/>
    <lineage>
        <taxon>Eukaryota</taxon>
        <taxon>Fungi</taxon>
        <taxon>Fungi incertae sedis</taxon>
        <taxon>Mucoromycota</taxon>
        <taxon>Glomeromycotina</taxon>
        <taxon>Glomeromycetes</taxon>
        <taxon>Diversisporales</taxon>
        <taxon>Gigasporaceae</taxon>
        <taxon>Racocetra</taxon>
    </lineage>
</organism>
<evidence type="ECO:0000256" key="3">
    <source>
        <dbReference type="ARBA" id="ARBA00022722"/>
    </source>
</evidence>
<dbReference type="OrthoDB" id="5593162at2759"/>
<dbReference type="GO" id="GO:0003964">
    <property type="term" value="F:RNA-directed DNA polymerase activity"/>
    <property type="evidence" value="ECO:0007669"/>
    <property type="project" value="UniProtKB-KW"/>
</dbReference>
<evidence type="ECO:0000256" key="1">
    <source>
        <dbReference type="ARBA" id="ARBA00022679"/>
    </source>
</evidence>
<accession>A0A9N9P8V3</accession>
<dbReference type="GO" id="GO:0004519">
    <property type="term" value="F:endonuclease activity"/>
    <property type="evidence" value="ECO:0007669"/>
    <property type="project" value="UniProtKB-KW"/>
</dbReference>
<dbReference type="GO" id="GO:0016787">
    <property type="term" value="F:hydrolase activity"/>
    <property type="evidence" value="ECO:0007669"/>
    <property type="project" value="UniProtKB-KW"/>
</dbReference>
<keyword evidence="6" id="KW-0695">RNA-directed DNA polymerase</keyword>
<keyword evidence="5" id="KW-0378">Hydrolase</keyword>
<proteinExistence type="predicted"/>
<sequence>IYSAIDSSYQGFEATLNQKDNKEKEHPIVYTSKSLRKEEQNYAATKLEYADII</sequence>
<evidence type="ECO:0000313" key="9">
    <source>
        <dbReference type="Proteomes" id="UP000789396"/>
    </source>
</evidence>
<reference evidence="8" key="1">
    <citation type="submission" date="2021-06" db="EMBL/GenBank/DDBJ databases">
        <authorList>
            <person name="Kallberg Y."/>
            <person name="Tangrot J."/>
            <person name="Rosling A."/>
        </authorList>
    </citation>
    <scope>NUCLEOTIDE SEQUENCE</scope>
    <source>
        <strain evidence="8">IN212</strain>
    </source>
</reference>
<keyword evidence="1" id="KW-0808">Transferase</keyword>
<feature type="domain" description="Reverse transcriptase RNase H-like" evidence="7">
    <location>
        <begin position="5"/>
        <end position="50"/>
    </location>
</feature>
<dbReference type="Proteomes" id="UP000789396">
    <property type="component" value="Unassembled WGS sequence"/>
</dbReference>
<dbReference type="AlphaFoldDB" id="A0A9N9P8V3"/>
<feature type="non-terminal residue" evidence="8">
    <location>
        <position position="1"/>
    </location>
</feature>
<evidence type="ECO:0000256" key="4">
    <source>
        <dbReference type="ARBA" id="ARBA00022759"/>
    </source>
</evidence>
<dbReference type="InterPro" id="IPR041373">
    <property type="entry name" value="RT_RNaseH"/>
</dbReference>
<dbReference type="Pfam" id="PF17917">
    <property type="entry name" value="RT_RNaseH"/>
    <property type="match status" value="1"/>
</dbReference>
<name>A0A9N9P8V3_9GLOM</name>
<keyword evidence="9" id="KW-1185">Reference proteome</keyword>
<evidence type="ECO:0000259" key="7">
    <source>
        <dbReference type="Pfam" id="PF17917"/>
    </source>
</evidence>
<keyword evidence="2" id="KW-0548">Nucleotidyltransferase</keyword>
<evidence type="ECO:0000256" key="6">
    <source>
        <dbReference type="ARBA" id="ARBA00022918"/>
    </source>
</evidence>